<dbReference type="HOGENOM" id="CLU_1398863_0_0_1"/>
<feature type="transmembrane region" description="Helical" evidence="1">
    <location>
        <begin position="48"/>
        <end position="65"/>
    </location>
</feature>
<dbReference type="EMBL" id="GL376626">
    <property type="status" value="NOT_ANNOTATED_CDS"/>
    <property type="molecule type" value="Genomic_DNA"/>
</dbReference>
<name>K3W9K0_GLOUD</name>
<organism evidence="2 3">
    <name type="scientific">Globisporangium ultimum (strain ATCC 200006 / CBS 805.95 / DAOM BR144)</name>
    <name type="common">Pythium ultimum</name>
    <dbReference type="NCBI Taxonomy" id="431595"/>
    <lineage>
        <taxon>Eukaryota</taxon>
        <taxon>Sar</taxon>
        <taxon>Stramenopiles</taxon>
        <taxon>Oomycota</taxon>
        <taxon>Peronosporomycetes</taxon>
        <taxon>Pythiales</taxon>
        <taxon>Pythiaceae</taxon>
        <taxon>Globisporangium</taxon>
    </lineage>
</organism>
<keyword evidence="1" id="KW-0472">Membrane</keyword>
<reference evidence="3" key="1">
    <citation type="journal article" date="2010" name="Genome Biol.">
        <title>Genome sequence of the necrotrophic plant pathogen Pythium ultimum reveals original pathogenicity mechanisms and effector repertoire.</title>
        <authorList>
            <person name="Levesque C.A."/>
            <person name="Brouwer H."/>
            <person name="Cano L."/>
            <person name="Hamilton J.P."/>
            <person name="Holt C."/>
            <person name="Huitema E."/>
            <person name="Raffaele S."/>
            <person name="Robideau G.P."/>
            <person name="Thines M."/>
            <person name="Win J."/>
            <person name="Zerillo M.M."/>
            <person name="Beakes G.W."/>
            <person name="Boore J.L."/>
            <person name="Busam D."/>
            <person name="Dumas B."/>
            <person name="Ferriera S."/>
            <person name="Fuerstenberg S.I."/>
            <person name="Gachon C.M."/>
            <person name="Gaulin E."/>
            <person name="Govers F."/>
            <person name="Grenville-Briggs L."/>
            <person name="Horner N."/>
            <person name="Hostetler J."/>
            <person name="Jiang R.H."/>
            <person name="Johnson J."/>
            <person name="Krajaejun T."/>
            <person name="Lin H."/>
            <person name="Meijer H.J."/>
            <person name="Moore B."/>
            <person name="Morris P."/>
            <person name="Phuntmart V."/>
            <person name="Puiu D."/>
            <person name="Shetty J."/>
            <person name="Stajich J.E."/>
            <person name="Tripathy S."/>
            <person name="Wawra S."/>
            <person name="van West P."/>
            <person name="Whitty B.R."/>
            <person name="Coutinho P.M."/>
            <person name="Henrissat B."/>
            <person name="Martin F."/>
            <person name="Thomas P.D."/>
            <person name="Tyler B.M."/>
            <person name="De Vries R.P."/>
            <person name="Kamoun S."/>
            <person name="Yandell M."/>
            <person name="Tisserat N."/>
            <person name="Buell C.R."/>
        </authorList>
    </citation>
    <scope>NUCLEOTIDE SEQUENCE</scope>
    <source>
        <strain evidence="3">DAOM:BR144</strain>
    </source>
</reference>
<keyword evidence="1" id="KW-0812">Transmembrane</keyword>
<accession>K3W9K0</accession>
<dbReference type="InParanoid" id="K3W9K0"/>
<keyword evidence="3" id="KW-1185">Reference proteome</keyword>
<evidence type="ECO:0000313" key="2">
    <source>
        <dbReference type="EnsemblProtists" id="PYU1_T001641"/>
    </source>
</evidence>
<reference evidence="2" key="3">
    <citation type="submission" date="2015-02" db="UniProtKB">
        <authorList>
            <consortium name="EnsemblProtists"/>
        </authorList>
    </citation>
    <scope>IDENTIFICATION</scope>
    <source>
        <strain evidence="2">DAOM BR144</strain>
    </source>
</reference>
<dbReference type="EnsemblProtists" id="PYU1_T001641">
    <property type="protein sequence ID" value="PYU1_T001641"/>
    <property type="gene ID" value="PYU1_G001640"/>
</dbReference>
<dbReference type="AlphaFoldDB" id="K3W9K0"/>
<dbReference type="VEuPathDB" id="FungiDB:PYU1_G001640"/>
<keyword evidence="1" id="KW-1133">Transmembrane helix</keyword>
<dbReference type="Proteomes" id="UP000019132">
    <property type="component" value="Unassembled WGS sequence"/>
</dbReference>
<evidence type="ECO:0000256" key="1">
    <source>
        <dbReference type="SAM" id="Phobius"/>
    </source>
</evidence>
<reference evidence="3" key="2">
    <citation type="submission" date="2010-04" db="EMBL/GenBank/DDBJ databases">
        <authorList>
            <person name="Buell R."/>
            <person name="Hamilton J."/>
            <person name="Hostetler J."/>
        </authorList>
    </citation>
    <scope>NUCLEOTIDE SEQUENCE [LARGE SCALE GENOMIC DNA]</scope>
    <source>
        <strain evidence="3">DAOM:BR144</strain>
    </source>
</reference>
<evidence type="ECO:0000313" key="3">
    <source>
        <dbReference type="Proteomes" id="UP000019132"/>
    </source>
</evidence>
<sequence length="195" mass="21662">MALCANRGITLETFDSTEKDSTSQSTLVNQYNSYSGYLVSALVQPIDLFFPMVIAVAFLCFRIEFSLDRSTASRSKYTLVGATMAAMYLLNTGFSSINVQLAPHPQQLFISARNLTHSALDSDVALVEYTSIQRMSFASTSDKRLREDNARNLFTNTLLRNRILSEELNPTQQRQFANGSPFGISLASYGFPSHS</sequence>
<proteinExistence type="predicted"/>
<protein>
    <submittedName>
        <fullName evidence="2">Uncharacterized protein</fullName>
    </submittedName>
</protein>